<evidence type="ECO:0000256" key="3">
    <source>
        <dbReference type="ARBA" id="ARBA00022960"/>
    </source>
</evidence>
<accession>A0ABT5L0B7</accession>
<dbReference type="NCBIfam" id="TIGR03019">
    <property type="entry name" value="pepcterm_femAB"/>
    <property type="match status" value="1"/>
</dbReference>
<keyword evidence="3" id="KW-0133">Cell shape</keyword>
<evidence type="ECO:0000313" key="8">
    <source>
        <dbReference type="EMBL" id="MDC8830323.1"/>
    </source>
</evidence>
<dbReference type="PANTHER" id="PTHR36174">
    <property type="entry name" value="LIPID II:GLYCINE GLYCYLTRANSFERASE"/>
    <property type="match status" value="1"/>
</dbReference>
<evidence type="ECO:0000256" key="2">
    <source>
        <dbReference type="ARBA" id="ARBA00022679"/>
    </source>
</evidence>
<evidence type="ECO:0000259" key="7">
    <source>
        <dbReference type="Pfam" id="PF13480"/>
    </source>
</evidence>
<feature type="domain" description="BioF2-like acetyltransferase" evidence="7">
    <location>
        <begin position="171"/>
        <end position="291"/>
    </location>
</feature>
<evidence type="ECO:0000313" key="9">
    <source>
        <dbReference type="Proteomes" id="UP001218788"/>
    </source>
</evidence>
<dbReference type="EMBL" id="JAQQXP010000001">
    <property type="protein sequence ID" value="MDC8830323.1"/>
    <property type="molecule type" value="Genomic_DNA"/>
</dbReference>
<dbReference type="InterPro" id="IPR038740">
    <property type="entry name" value="BioF2-like_GNAT_dom"/>
</dbReference>
<gene>
    <name evidence="8" type="ORF">OIK42_06045</name>
</gene>
<dbReference type="Gene3D" id="3.40.630.30">
    <property type="match status" value="1"/>
</dbReference>
<dbReference type="PANTHER" id="PTHR36174:SF1">
    <property type="entry name" value="LIPID II:GLYCINE GLYCYLTRANSFERASE"/>
    <property type="match status" value="1"/>
</dbReference>
<comment type="similarity">
    <text evidence="1">Belongs to the FemABX family.</text>
</comment>
<evidence type="ECO:0000256" key="5">
    <source>
        <dbReference type="ARBA" id="ARBA00023315"/>
    </source>
</evidence>
<dbReference type="InterPro" id="IPR050644">
    <property type="entry name" value="PG_Glycine_Bridge_Synth"/>
</dbReference>
<evidence type="ECO:0000256" key="4">
    <source>
        <dbReference type="ARBA" id="ARBA00022984"/>
    </source>
</evidence>
<dbReference type="RefSeq" id="WP_273639077.1">
    <property type="nucleotide sequence ID" value="NZ_JAQQXP010000001.1"/>
</dbReference>
<keyword evidence="5" id="KW-0012">Acyltransferase</keyword>
<keyword evidence="9" id="KW-1185">Reference proteome</keyword>
<keyword evidence="6" id="KW-0961">Cell wall biogenesis/degradation</keyword>
<organism evidence="8 9">
    <name type="scientific">Alteromonas gilva</name>
    <dbReference type="NCBI Taxonomy" id="2987522"/>
    <lineage>
        <taxon>Bacteria</taxon>
        <taxon>Pseudomonadati</taxon>
        <taxon>Pseudomonadota</taxon>
        <taxon>Gammaproteobacteria</taxon>
        <taxon>Alteromonadales</taxon>
        <taxon>Alteromonadaceae</taxon>
        <taxon>Alteromonas/Salinimonas group</taxon>
        <taxon>Alteromonas</taxon>
    </lineage>
</organism>
<evidence type="ECO:0000256" key="1">
    <source>
        <dbReference type="ARBA" id="ARBA00009943"/>
    </source>
</evidence>
<dbReference type="PROSITE" id="PS51191">
    <property type="entry name" value="FEMABX"/>
    <property type="match status" value="1"/>
</dbReference>
<name>A0ABT5L0B7_9ALTE</name>
<dbReference type="InterPro" id="IPR017469">
    <property type="entry name" value="PEP-CTERM_FemAB-rel"/>
</dbReference>
<comment type="caution">
    <text evidence="8">The sequence shown here is derived from an EMBL/GenBank/DDBJ whole genome shotgun (WGS) entry which is preliminary data.</text>
</comment>
<dbReference type="InterPro" id="IPR003447">
    <property type="entry name" value="FEMABX"/>
</dbReference>
<proteinExistence type="inferred from homology"/>
<reference evidence="8 9" key="1">
    <citation type="submission" date="2022-10" db="EMBL/GenBank/DDBJ databases">
        <title>Alteromonas sp. chi3 Genome sequencing.</title>
        <authorList>
            <person name="Park S."/>
        </authorList>
    </citation>
    <scope>NUCLEOTIDE SEQUENCE [LARGE SCALE GENOMIC DNA]</scope>
    <source>
        <strain evidence="9">chi3</strain>
    </source>
</reference>
<dbReference type="InterPro" id="IPR016181">
    <property type="entry name" value="Acyl_CoA_acyltransferase"/>
</dbReference>
<protein>
    <submittedName>
        <fullName evidence="8">FemAB family PEP-CTERM system-associated protein</fullName>
    </submittedName>
</protein>
<keyword evidence="2" id="KW-0808">Transferase</keyword>
<dbReference type="SUPFAM" id="SSF55729">
    <property type="entry name" value="Acyl-CoA N-acyltransferases (Nat)"/>
    <property type="match status" value="2"/>
</dbReference>
<sequence length="350" mass="40089">MCANHITDYEIVKLESNRYQEWDQYVVSHDEGSFFHLSGWKTVIEETFKHQCHFLFARQHNDIIGILPLVEQKSRLFGHTLVSTPFCVYGGAIANSEAIRIALEDAALRLGQRLAVDYVELRYRKAVNNPNFTQFCHHSTFGLELATTPDDILASIKKKQRAVIRHSLKNDLSYRIDKDVDVAYQVYSESVRNLGTPVFDKKYFTNLSKAFADQLDVLTVTNAQNEPVSAVLSFYFKGEVLPYYGGGLHEARALKSNDFMYYQLMCHAQRSGCRRFDFGRSKDDSGSAKYKASYGITPEPLHYLRALVRATEQPNLSPNNPKYALFINGWKRLPLWLSRILGPYLSKYLG</sequence>
<dbReference type="Proteomes" id="UP001218788">
    <property type="component" value="Unassembled WGS sequence"/>
</dbReference>
<evidence type="ECO:0000256" key="6">
    <source>
        <dbReference type="ARBA" id="ARBA00023316"/>
    </source>
</evidence>
<keyword evidence="4" id="KW-0573">Peptidoglycan synthesis</keyword>
<dbReference type="Pfam" id="PF13480">
    <property type="entry name" value="Acetyltransf_6"/>
    <property type="match status" value="1"/>
</dbReference>